<dbReference type="InterPro" id="IPR036388">
    <property type="entry name" value="WH-like_DNA-bd_sf"/>
</dbReference>
<dbReference type="PIRSF" id="PIRSF037847">
    <property type="entry name" value="NiaR"/>
    <property type="match status" value="1"/>
</dbReference>
<dbReference type="InterPro" id="IPR036390">
    <property type="entry name" value="WH_DNA-bd_sf"/>
</dbReference>
<dbReference type="Pfam" id="PF02829">
    <property type="entry name" value="3H"/>
    <property type="match status" value="1"/>
</dbReference>
<dbReference type="InterPro" id="IPR026043">
    <property type="entry name" value="NadR"/>
</dbReference>
<comment type="caution">
    <text evidence="3">The sequence shown here is derived from an EMBL/GenBank/DDBJ whole genome shotgun (WGS) entry which is preliminary data.</text>
</comment>
<evidence type="ECO:0000313" key="4">
    <source>
        <dbReference type="Proteomes" id="UP001595752"/>
    </source>
</evidence>
<protein>
    <submittedName>
        <fullName evidence="3">Transcription repressor NadR</fullName>
    </submittedName>
</protein>
<accession>A0ABV8B0I9</accession>
<dbReference type="SUPFAM" id="SSF46785">
    <property type="entry name" value="Winged helix' DNA-binding domain"/>
    <property type="match status" value="1"/>
</dbReference>
<dbReference type="PANTHER" id="PTHR40068">
    <property type="entry name" value="TRANSCRIPTION REPRESSOR NIAR-RELATED"/>
    <property type="match status" value="1"/>
</dbReference>
<evidence type="ECO:0000313" key="3">
    <source>
        <dbReference type="EMBL" id="MFC3883074.1"/>
    </source>
</evidence>
<evidence type="ECO:0000259" key="2">
    <source>
        <dbReference type="Pfam" id="PF08279"/>
    </source>
</evidence>
<organism evidence="3 4">
    <name type="scientific">Bacillus songklensis</name>
    <dbReference type="NCBI Taxonomy" id="1069116"/>
    <lineage>
        <taxon>Bacteria</taxon>
        <taxon>Bacillati</taxon>
        <taxon>Bacillota</taxon>
        <taxon>Bacilli</taxon>
        <taxon>Bacillales</taxon>
        <taxon>Bacillaceae</taxon>
        <taxon>Bacillus</taxon>
    </lineage>
</organism>
<dbReference type="Pfam" id="PF08279">
    <property type="entry name" value="HTH_11"/>
    <property type="match status" value="1"/>
</dbReference>
<dbReference type="Gene3D" id="3.30.1340.20">
    <property type="entry name" value="3H domain"/>
    <property type="match status" value="1"/>
</dbReference>
<dbReference type="InterPro" id="IPR035922">
    <property type="entry name" value="3H_dom_sf"/>
</dbReference>
<dbReference type="RefSeq" id="WP_377913115.1">
    <property type="nucleotide sequence ID" value="NZ_JBHRZT010000020.1"/>
</dbReference>
<sequence>MKDNQKKVLGEKRRELILSWLRSEAAPITGSELSKRTNVSRQIIVQDISLLKARNEPIIATSQGYVYMQKQHEQSLIQRLIACQHRPEQTSEELNLLVDHGVLVKDVIVEHPVYGELTASIMVSTRKEVEEFLNKINDTNSAFLSQLTEGVHLHTIEADSLSKLNDACKALEEAGFLIEN</sequence>
<dbReference type="SUPFAM" id="SSF75500">
    <property type="entry name" value="Putative transcriptional regulator TM1602, C-terminal domain"/>
    <property type="match status" value="1"/>
</dbReference>
<dbReference type="Gene3D" id="1.10.10.10">
    <property type="entry name" value="Winged helix-like DNA-binding domain superfamily/Winged helix DNA-binding domain"/>
    <property type="match status" value="1"/>
</dbReference>
<dbReference type="InterPro" id="IPR013196">
    <property type="entry name" value="HTH_11"/>
</dbReference>
<dbReference type="InterPro" id="IPR004173">
    <property type="entry name" value="3H_domain"/>
</dbReference>
<dbReference type="EMBL" id="JBHRZT010000020">
    <property type="protein sequence ID" value="MFC3883074.1"/>
    <property type="molecule type" value="Genomic_DNA"/>
</dbReference>
<feature type="domain" description="3H" evidence="1">
    <location>
        <begin position="81"/>
        <end position="177"/>
    </location>
</feature>
<proteinExistence type="predicted"/>
<dbReference type="Proteomes" id="UP001595752">
    <property type="component" value="Unassembled WGS sequence"/>
</dbReference>
<gene>
    <name evidence="3" type="ORF">ACFOU2_05925</name>
</gene>
<evidence type="ECO:0000259" key="1">
    <source>
        <dbReference type="Pfam" id="PF02829"/>
    </source>
</evidence>
<reference evidence="4" key="1">
    <citation type="journal article" date="2019" name="Int. J. Syst. Evol. Microbiol.">
        <title>The Global Catalogue of Microorganisms (GCM) 10K type strain sequencing project: providing services to taxonomists for standard genome sequencing and annotation.</title>
        <authorList>
            <consortium name="The Broad Institute Genomics Platform"/>
            <consortium name="The Broad Institute Genome Sequencing Center for Infectious Disease"/>
            <person name="Wu L."/>
            <person name="Ma J."/>
        </authorList>
    </citation>
    <scope>NUCLEOTIDE SEQUENCE [LARGE SCALE GENOMIC DNA]</scope>
    <source>
        <strain evidence="4">CCUG 61889</strain>
    </source>
</reference>
<dbReference type="PANTHER" id="PTHR40068:SF1">
    <property type="entry name" value="TRANSCRIPTION REPRESSOR NIAR-RELATED"/>
    <property type="match status" value="1"/>
</dbReference>
<keyword evidence="4" id="KW-1185">Reference proteome</keyword>
<feature type="domain" description="Helix-turn-helix type 11" evidence="2">
    <location>
        <begin position="13"/>
        <end position="65"/>
    </location>
</feature>
<name>A0ABV8B0I9_9BACI</name>